<proteinExistence type="predicted"/>
<dbReference type="InterPro" id="IPR006612">
    <property type="entry name" value="THAP_Znf"/>
</dbReference>
<dbReference type="InterPro" id="IPR048365">
    <property type="entry name" value="TNP-like_RNaseH_N"/>
</dbReference>
<protein>
    <recommendedName>
        <fullName evidence="7">THAP-type domain-containing protein</fullName>
    </recommendedName>
</protein>
<gene>
    <name evidence="8" type="ORF">APLA_LOCUS13820</name>
</gene>
<dbReference type="SUPFAM" id="SSF57716">
    <property type="entry name" value="Glucocorticoid receptor-like (DNA-binding domain)"/>
    <property type="match status" value="1"/>
</dbReference>
<dbReference type="GO" id="GO:0003677">
    <property type="term" value="F:DNA binding"/>
    <property type="evidence" value="ECO:0007669"/>
    <property type="project" value="UniProtKB-UniRule"/>
</dbReference>
<keyword evidence="3" id="KW-0862">Zinc</keyword>
<dbReference type="GO" id="GO:0008270">
    <property type="term" value="F:zinc ion binding"/>
    <property type="evidence" value="ECO:0007669"/>
    <property type="project" value="UniProtKB-KW"/>
</dbReference>
<dbReference type="AlphaFoldDB" id="A0A8S1AYN7"/>
<evidence type="ECO:0000256" key="2">
    <source>
        <dbReference type="ARBA" id="ARBA00022771"/>
    </source>
</evidence>
<dbReference type="Pfam" id="PF21788">
    <property type="entry name" value="TNP-like_GBD"/>
    <property type="match status" value="1"/>
</dbReference>
<evidence type="ECO:0000313" key="9">
    <source>
        <dbReference type="Proteomes" id="UP000494256"/>
    </source>
</evidence>
<dbReference type="PROSITE" id="PS50950">
    <property type="entry name" value="ZF_THAP"/>
    <property type="match status" value="1"/>
</dbReference>
<accession>A0A8S1AYN7</accession>
<evidence type="ECO:0000256" key="3">
    <source>
        <dbReference type="ARBA" id="ARBA00022833"/>
    </source>
</evidence>
<dbReference type="Proteomes" id="UP000494256">
    <property type="component" value="Unassembled WGS sequence"/>
</dbReference>
<dbReference type="Pfam" id="PF21787">
    <property type="entry name" value="TNP-like_RNaseH_N"/>
    <property type="match status" value="1"/>
</dbReference>
<feature type="region of interest" description="Disordered" evidence="6">
    <location>
        <begin position="142"/>
        <end position="180"/>
    </location>
</feature>
<dbReference type="EMBL" id="CADEBD010000364">
    <property type="protein sequence ID" value="CAB3251940.1"/>
    <property type="molecule type" value="Genomic_DNA"/>
</dbReference>
<dbReference type="InterPro" id="IPR048366">
    <property type="entry name" value="TNP-like_GBD"/>
</dbReference>
<evidence type="ECO:0000256" key="1">
    <source>
        <dbReference type="ARBA" id="ARBA00022723"/>
    </source>
</evidence>
<name>A0A8S1AYN7_ARCPL</name>
<evidence type="ECO:0000256" key="5">
    <source>
        <dbReference type="PROSITE-ProRule" id="PRU00309"/>
    </source>
</evidence>
<keyword evidence="4 5" id="KW-0238">DNA-binding</keyword>
<evidence type="ECO:0000259" key="7">
    <source>
        <dbReference type="PROSITE" id="PS50950"/>
    </source>
</evidence>
<dbReference type="OrthoDB" id="1580043at2759"/>
<feature type="domain" description="THAP-type" evidence="7">
    <location>
        <begin position="1"/>
        <end position="94"/>
    </location>
</feature>
<dbReference type="Pfam" id="PF05485">
    <property type="entry name" value="THAP"/>
    <property type="match status" value="1"/>
</dbReference>
<keyword evidence="2 5" id="KW-0863">Zinc-finger</keyword>
<dbReference type="SMART" id="SM00980">
    <property type="entry name" value="THAP"/>
    <property type="match status" value="1"/>
</dbReference>
<feature type="compositionally biased region" description="Polar residues" evidence="6">
    <location>
        <begin position="171"/>
        <end position="180"/>
    </location>
</feature>
<evidence type="ECO:0000256" key="4">
    <source>
        <dbReference type="ARBA" id="ARBA00023125"/>
    </source>
</evidence>
<evidence type="ECO:0000256" key="6">
    <source>
        <dbReference type="SAM" id="MobiDB-lite"/>
    </source>
</evidence>
<evidence type="ECO:0000313" key="8">
    <source>
        <dbReference type="EMBL" id="CAB3251940.1"/>
    </source>
</evidence>
<reference evidence="8 9" key="1">
    <citation type="submission" date="2020-04" db="EMBL/GenBank/DDBJ databases">
        <authorList>
            <person name="Wallbank WR R."/>
            <person name="Pardo Diaz C."/>
            <person name="Kozak K."/>
            <person name="Martin S."/>
            <person name="Jiggins C."/>
            <person name="Moest M."/>
            <person name="Warren A I."/>
            <person name="Byers J.R.P. K."/>
            <person name="Montejo-Kovacevich G."/>
            <person name="Yen C E."/>
        </authorList>
    </citation>
    <scope>NUCLEOTIDE SEQUENCE [LARGE SCALE GENOMIC DNA]</scope>
</reference>
<keyword evidence="1" id="KW-0479">Metal-binding</keyword>
<comment type="caution">
    <text evidence="8">The sequence shown here is derived from an EMBL/GenBank/DDBJ whole genome shotgun (WGS) entry which is preliminary data.</text>
</comment>
<sequence>MSVNNYRKCAKCGKTRAEDMTVTYHRFPNPGKDNNTKAHAWAKYCWPNNDWSSRESLYSLHKTNKVLCGRHFHSSQFYDSTRKKLSKFAVPELTDLLNDETNVFNQNAAASNVAGLQKSRVPFSRIENSPVSPILVKPTNILSPLKRPTDPIQPSKSTDKEQNAPEEMLPSKSTSTKNVQSQVLPYHDESHLTKSASKKCNSILSAINVSKVSELTSREVKLYNICKKKLREIIRLRKKYKNKKIDIVKAISEDEKVQQLCDLNISNSFVVLLQSQLQNCPKKPKGRRYTLNQKIMALVIYKKSPACYRLLRRMFTLPCQSSLNKLLNRVPLKPGINRHIFTSLKKMTGNQTDEENICILSFDEISIRKHLDYDSKSDEIQGFKDHGNHGRSNEIATKALVFMLAGIRKKWKQPIAFYFSHTLTADRMTVILKEILTECINSNVNVVATVCDLSTVNLKVLKTVGVTTSEPFFLHCEKEIVAILDPPHLLKCTRNLLMKHNVECTTDVQCNDKTVKGTAKWSHIEAFHLLDKSNANFVFAPALTDHHLHPNVKQQMRVKLAAQVFSHSVTAGILAKIASNELPTEAHATATFVQNFDKLFDAVNADSPDLRRGKKYSTNLTARSPHIAFFGEMRKFISSMKYLGKNWKKTRKEKPWKGK</sequence>
<organism evidence="8 9">
    <name type="scientific">Arctia plantaginis</name>
    <name type="common">Wood tiger moth</name>
    <name type="synonym">Phalaena plantaginis</name>
    <dbReference type="NCBI Taxonomy" id="874455"/>
    <lineage>
        <taxon>Eukaryota</taxon>
        <taxon>Metazoa</taxon>
        <taxon>Ecdysozoa</taxon>
        <taxon>Arthropoda</taxon>
        <taxon>Hexapoda</taxon>
        <taxon>Insecta</taxon>
        <taxon>Pterygota</taxon>
        <taxon>Neoptera</taxon>
        <taxon>Endopterygota</taxon>
        <taxon>Lepidoptera</taxon>
        <taxon>Glossata</taxon>
        <taxon>Ditrysia</taxon>
        <taxon>Noctuoidea</taxon>
        <taxon>Erebidae</taxon>
        <taxon>Arctiinae</taxon>
        <taxon>Arctia</taxon>
    </lineage>
</organism>